<keyword evidence="23" id="KW-1185">Reference proteome</keyword>
<feature type="binding site" evidence="20">
    <location>
        <position position="278"/>
    </location>
    <ligand>
        <name>Zn(2+)</name>
        <dbReference type="ChEBI" id="CHEBI:29105"/>
        <note>catalytic</note>
    </ligand>
</feature>
<dbReference type="UniPathway" id="UPA00275">
    <property type="reaction ID" value="UER00399"/>
</dbReference>
<dbReference type="NCBIfam" id="TIGR00505">
    <property type="entry name" value="ribA"/>
    <property type="match status" value="1"/>
</dbReference>
<evidence type="ECO:0000256" key="8">
    <source>
        <dbReference type="ARBA" id="ARBA00022619"/>
    </source>
</evidence>
<comment type="similarity">
    <text evidence="7 20">In the C-terminal section; belongs to the GTP cyclohydrolase II family.</text>
</comment>
<dbReference type="HAMAP" id="MF_00179">
    <property type="entry name" value="RibA"/>
    <property type="match status" value="1"/>
</dbReference>
<comment type="cofactor">
    <cofactor evidence="20">
        <name>Mg(2+)</name>
        <dbReference type="ChEBI" id="CHEBI:18420"/>
    </cofactor>
    <cofactor evidence="20">
        <name>Mn(2+)</name>
        <dbReference type="ChEBI" id="CHEBI:29035"/>
    </cofactor>
    <text evidence="20">Binds 2 divalent metal cations per subunit. Magnesium or manganese.</text>
</comment>
<feature type="active site" description="Proton acceptor; for GTP cyclohydrolase activity" evidence="20">
    <location>
        <position position="337"/>
    </location>
</feature>
<feature type="site" description="Essential for DHBP synthase activity" evidence="20">
    <location>
        <position position="172"/>
    </location>
</feature>
<keyword evidence="17 20" id="KW-0511">Multifunctional enzyme</keyword>
<evidence type="ECO:0000256" key="6">
    <source>
        <dbReference type="ARBA" id="ARBA00005520"/>
    </source>
</evidence>
<dbReference type="PANTHER" id="PTHR21327">
    <property type="entry name" value="GTP CYCLOHYDROLASE II-RELATED"/>
    <property type="match status" value="1"/>
</dbReference>
<evidence type="ECO:0000256" key="5">
    <source>
        <dbReference type="ARBA" id="ARBA00004904"/>
    </source>
</evidence>
<evidence type="ECO:0000256" key="17">
    <source>
        <dbReference type="ARBA" id="ARBA00023268"/>
    </source>
</evidence>
<evidence type="ECO:0000256" key="9">
    <source>
        <dbReference type="ARBA" id="ARBA00022723"/>
    </source>
</evidence>
<feature type="binding site" evidence="20">
    <location>
        <position position="172"/>
    </location>
    <ligand>
        <name>D-ribulose 5-phosphate</name>
        <dbReference type="ChEBI" id="CHEBI:58121"/>
    </ligand>
</feature>
<keyword evidence="8 20" id="KW-0686">Riboflavin biosynthesis</keyword>
<feature type="binding site" evidence="20">
    <location>
        <begin position="303"/>
        <end position="305"/>
    </location>
    <ligand>
        <name>GTP</name>
        <dbReference type="ChEBI" id="CHEBI:37565"/>
    </ligand>
</feature>
<comment type="cofactor">
    <cofactor evidence="2">
        <name>Mn(2+)</name>
        <dbReference type="ChEBI" id="CHEBI:29035"/>
    </cofactor>
</comment>
<dbReference type="GO" id="GO:0030145">
    <property type="term" value="F:manganese ion binding"/>
    <property type="evidence" value="ECO:0007669"/>
    <property type="project" value="UniProtKB-UniRule"/>
</dbReference>
<feature type="binding site" evidence="20">
    <location>
        <position position="33"/>
    </location>
    <ligand>
        <name>Mg(2+)</name>
        <dbReference type="ChEBI" id="CHEBI:18420"/>
        <label>1</label>
    </ligand>
</feature>
<dbReference type="HAMAP" id="MF_01283">
    <property type="entry name" value="RibBA"/>
    <property type="match status" value="1"/>
</dbReference>
<comment type="caution">
    <text evidence="20">Lacks conserved residue(s) required for the propagation of feature annotation.</text>
</comment>
<evidence type="ECO:0000256" key="12">
    <source>
        <dbReference type="ARBA" id="ARBA00022833"/>
    </source>
</evidence>
<feature type="binding site" evidence="20">
    <location>
        <position position="276"/>
    </location>
    <ligand>
        <name>Zn(2+)</name>
        <dbReference type="ChEBI" id="CHEBI:29105"/>
        <note>catalytic</note>
    </ligand>
</feature>
<keyword evidence="11 20" id="KW-0378">Hydrolase</keyword>
<dbReference type="CDD" id="cd00641">
    <property type="entry name" value="GTP_cyclohydro2"/>
    <property type="match status" value="1"/>
</dbReference>
<feature type="region of interest" description="DHBP synthase" evidence="20">
    <location>
        <begin position="1"/>
        <end position="209"/>
    </location>
</feature>
<comment type="similarity">
    <text evidence="6 20">In the N-terminal section; belongs to the DHBP synthase family.</text>
</comment>
<feature type="binding site" evidence="20">
    <location>
        <begin position="260"/>
        <end position="264"/>
    </location>
    <ligand>
        <name>GTP</name>
        <dbReference type="ChEBI" id="CHEBI:37565"/>
    </ligand>
</feature>
<dbReference type="Pfam" id="PF00926">
    <property type="entry name" value="DHBP_synthase"/>
    <property type="match status" value="1"/>
</dbReference>
<dbReference type="InterPro" id="IPR016299">
    <property type="entry name" value="Riboflavin_synth_RibBA"/>
</dbReference>
<dbReference type="Proteomes" id="UP000294614">
    <property type="component" value="Unassembled WGS sequence"/>
</dbReference>
<evidence type="ECO:0000256" key="4">
    <source>
        <dbReference type="ARBA" id="ARBA00004853"/>
    </source>
</evidence>
<name>A0A4R1K8Y5_9BACT</name>
<feature type="binding site" evidence="20">
    <location>
        <position position="265"/>
    </location>
    <ligand>
        <name>Zn(2+)</name>
        <dbReference type="ChEBI" id="CHEBI:29105"/>
        <note>catalytic</note>
    </ligand>
</feature>
<comment type="catalytic activity">
    <reaction evidence="1 20">
        <text>D-ribulose 5-phosphate = (2S)-2-hydroxy-3-oxobutyl phosphate + formate + H(+)</text>
        <dbReference type="Rhea" id="RHEA:18457"/>
        <dbReference type="ChEBI" id="CHEBI:15378"/>
        <dbReference type="ChEBI" id="CHEBI:15740"/>
        <dbReference type="ChEBI" id="CHEBI:58121"/>
        <dbReference type="ChEBI" id="CHEBI:58830"/>
        <dbReference type="EC" id="4.1.99.12"/>
    </reaction>
</comment>
<dbReference type="InterPro" id="IPR000926">
    <property type="entry name" value="RibA"/>
</dbReference>
<reference evidence="22 23" key="1">
    <citation type="submission" date="2019-03" db="EMBL/GenBank/DDBJ databases">
        <title>Genomic Encyclopedia of Type Strains, Phase IV (KMG-IV): sequencing the most valuable type-strain genomes for metagenomic binning, comparative biology and taxonomic classification.</title>
        <authorList>
            <person name="Goeker M."/>
        </authorList>
    </citation>
    <scope>NUCLEOTIDE SEQUENCE [LARGE SCALE GENOMIC DNA]</scope>
    <source>
        <strain evidence="22 23">DSM 24984</strain>
    </source>
</reference>
<comment type="catalytic activity">
    <reaction evidence="19 20">
        <text>GTP + 4 H2O = 2,5-diamino-6-hydroxy-4-(5-phosphoribosylamino)-pyrimidine + formate + 2 phosphate + 3 H(+)</text>
        <dbReference type="Rhea" id="RHEA:23704"/>
        <dbReference type="ChEBI" id="CHEBI:15377"/>
        <dbReference type="ChEBI" id="CHEBI:15378"/>
        <dbReference type="ChEBI" id="CHEBI:15740"/>
        <dbReference type="ChEBI" id="CHEBI:37565"/>
        <dbReference type="ChEBI" id="CHEBI:43474"/>
        <dbReference type="ChEBI" id="CHEBI:58614"/>
        <dbReference type="EC" id="3.5.4.25"/>
    </reaction>
</comment>
<dbReference type="RefSeq" id="WP_132873700.1">
    <property type="nucleotide sequence ID" value="NZ_SMGG01000004.1"/>
</dbReference>
<feature type="binding site" evidence="20">
    <location>
        <position position="365"/>
    </location>
    <ligand>
        <name>GTP</name>
        <dbReference type="ChEBI" id="CHEBI:37565"/>
    </ligand>
</feature>
<comment type="pathway">
    <text evidence="5 20">Cofactor biosynthesis; riboflavin biosynthesis; 2-hydroxy-3-oxobutyl phosphate from D-ribulose 5-phosphate: step 1/1.</text>
</comment>
<evidence type="ECO:0000256" key="7">
    <source>
        <dbReference type="ARBA" id="ARBA00008976"/>
    </source>
</evidence>
<dbReference type="HAMAP" id="MF_00180">
    <property type="entry name" value="RibB"/>
    <property type="match status" value="1"/>
</dbReference>
<dbReference type="NCBIfam" id="NF001591">
    <property type="entry name" value="PRK00393.1"/>
    <property type="match status" value="1"/>
</dbReference>
<comment type="function">
    <text evidence="18 20">Catalyzes the conversion of GTP to 2,5-diamino-6-ribosylamino-4(3H)-pyrimidinone 5'-phosphate (DARP), formate and pyrophosphate.</text>
</comment>
<feature type="binding site" evidence="20">
    <location>
        <position position="325"/>
    </location>
    <ligand>
        <name>GTP</name>
        <dbReference type="ChEBI" id="CHEBI:37565"/>
    </ligand>
</feature>
<comment type="pathway">
    <text evidence="4 20">Cofactor biosynthesis; riboflavin biosynthesis; 5-amino-6-(D-ribitylamino)uracil from GTP: step 1/4.</text>
</comment>
<comment type="function">
    <text evidence="3 20">Catalyzes the conversion of D-ribulose 5-phosphate to formate and 3,4-dihydroxy-2-butanone 4-phosphate.</text>
</comment>
<feature type="binding site" evidence="20">
    <location>
        <begin position="32"/>
        <end position="33"/>
    </location>
    <ligand>
        <name>D-ribulose 5-phosphate</name>
        <dbReference type="ChEBI" id="CHEBI:58121"/>
    </ligand>
</feature>
<dbReference type="SUPFAM" id="SSF142695">
    <property type="entry name" value="RibA-like"/>
    <property type="match status" value="1"/>
</dbReference>
<dbReference type="SUPFAM" id="SSF55821">
    <property type="entry name" value="YrdC/RibB"/>
    <property type="match status" value="1"/>
</dbReference>
<keyword evidence="10 20" id="KW-0547">Nucleotide-binding</keyword>
<evidence type="ECO:0000256" key="13">
    <source>
        <dbReference type="ARBA" id="ARBA00022842"/>
    </source>
</evidence>
<feature type="region of interest" description="GTP cyclohydrolase II" evidence="20">
    <location>
        <begin position="210"/>
        <end position="407"/>
    </location>
</feature>
<dbReference type="AlphaFoldDB" id="A0A4R1K8Y5"/>
<dbReference type="NCBIfam" id="TIGR00506">
    <property type="entry name" value="ribB"/>
    <property type="match status" value="1"/>
</dbReference>
<evidence type="ECO:0000256" key="15">
    <source>
        <dbReference type="ARBA" id="ARBA00023211"/>
    </source>
</evidence>
<evidence type="ECO:0000256" key="18">
    <source>
        <dbReference type="ARBA" id="ARBA00043932"/>
    </source>
</evidence>
<protein>
    <recommendedName>
        <fullName evidence="20">Riboflavin biosynthesis protein RibBA</fullName>
    </recommendedName>
    <domain>
        <recommendedName>
            <fullName evidence="20">3,4-dihydroxy-2-butanone 4-phosphate synthase</fullName>
            <shortName evidence="20">DHBP synthase</shortName>
            <ecNumber evidence="20">4.1.99.12</ecNumber>
        </recommendedName>
    </domain>
    <domain>
        <recommendedName>
            <fullName evidence="20">GTP cyclohydrolase-2</fullName>
            <ecNumber evidence="20">3.5.4.25</ecNumber>
        </recommendedName>
        <alternativeName>
            <fullName evidence="20">GTP cyclohydrolase II</fullName>
        </alternativeName>
    </domain>
</protein>
<dbReference type="GO" id="GO:0009231">
    <property type="term" value="P:riboflavin biosynthetic process"/>
    <property type="evidence" value="ECO:0007669"/>
    <property type="project" value="UniProtKB-UniRule"/>
</dbReference>
<dbReference type="InterPro" id="IPR036144">
    <property type="entry name" value="RibA-like_sf"/>
</dbReference>
<dbReference type="InterPro" id="IPR017945">
    <property type="entry name" value="DHBP_synth_RibB-like_a/b_dom"/>
</dbReference>
<feature type="site" description="Essential for DHBP synthase activity" evidence="20">
    <location>
        <position position="133"/>
    </location>
</feature>
<organism evidence="22 23">
    <name type="scientific">Seleniivibrio woodruffii</name>
    <dbReference type="NCBI Taxonomy" id="1078050"/>
    <lineage>
        <taxon>Bacteria</taxon>
        <taxon>Pseudomonadati</taxon>
        <taxon>Deferribacterota</taxon>
        <taxon>Deferribacteres</taxon>
        <taxon>Deferribacterales</taxon>
        <taxon>Geovibrionaceae</taxon>
        <taxon>Seleniivibrio</taxon>
    </lineage>
</organism>
<dbReference type="PANTHER" id="PTHR21327:SF18">
    <property type="entry name" value="3,4-DIHYDROXY-2-BUTANONE 4-PHOSPHATE SYNTHASE"/>
    <property type="match status" value="1"/>
</dbReference>
<evidence type="ECO:0000256" key="2">
    <source>
        <dbReference type="ARBA" id="ARBA00001936"/>
    </source>
</evidence>
<feature type="active site" description="Nucleophile; for GTP cyclohydrolase activity" evidence="20">
    <location>
        <position position="339"/>
    </location>
</feature>
<keyword evidence="9 20" id="KW-0479">Metal-binding</keyword>
<dbReference type="InterPro" id="IPR032677">
    <property type="entry name" value="GTP_cyclohydro_II"/>
</dbReference>
<dbReference type="FunFam" id="3.90.870.10:FF:000001">
    <property type="entry name" value="Riboflavin biosynthesis protein RibBA"/>
    <property type="match status" value="1"/>
</dbReference>
<keyword evidence="14 20" id="KW-0342">GTP-binding</keyword>
<sequence>MSEFRNALCTVEEALEDIRNGKMVILVDDEDRENEGDLVFAADFVTPEKINFMAKYGRGLICLAMPSKRCDELGLDLMVREERNSARFGTAFTVSIEAKEGVTTGISAHDRAQTIRVANDPKKGAADLARPGHIFPLRAREGGVLVRAGQTEGSVDLARMAGLANHGAVICEIMNDDGSMARMPQLTEFAKEHDLKVLTIADMIKYRMDHEQLIEETEAAQLPTSFGDFNITGFKSLVDGQEAVVIWKGDIKASDPVLLRVHSQCLTGDVFGSQRCDCQAQLHEAMKMVDAEGRGVILYLFQEGRGIGILNKIKAYHLQDEGMDTIQANIQLGFEEDMRDYGFGAQIIRHMGIRDLRLITNNPKKMRCLSGYGLEVVERVGMTCGVNAHNEYYMKTKKEKMGHHLDV</sequence>
<dbReference type="GO" id="GO:0008270">
    <property type="term" value="F:zinc ion binding"/>
    <property type="evidence" value="ECO:0007669"/>
    <property type="project" value="UniProtKB-UniRule"/>
</dbReference>
<keyword evidence="13 20" id="KW-0460">Magnesium</keyword>
<dbReference type="GO" id="GO:0000287">
    <property type="term" value="F:magnesium ion binding"/>
    <property type="evidence" value="ECO:0007669"/>
    <property type="project" value="UniProtKB-UniRule"/>
</dbReference>
<gene>
    <name evidence="20" type="primary">ribBA</name>
    <name evidence="22" type="ORF">C8D98_1715</name>
</gene>
<keyword evidence="16 20" id="KW-0456">Lyase</keyword>
<dbReference type="EMBL" id="SMGG01000004">
    <property type="protein sequence ID" value="TCK60836.1"/>
    <property type="molecule type" value="Genomic_DNA"/>
</dbReference>
<dbReference type="EC" id="3.5.4.25" evidence="20"/>
<evidence type="ECO:0000259" key="21">
    <source>
        <dbReference type="Pfam" id="PF00925"/>
    </source>
</evidence>
<keyword evidence="15 20" id="KW-0464">Manganese</keyword>
<dbReference type="Gene3D" id="3.90.870.10">
    <property type="entry name" value="DHBP synthase"/>
    <property type="match status" value="1"/>
</dbReference>
<evidence type="ECO:0000256" key="19">
    <source>
        <dbReference type="ARBA" id="ARBA00049295"/>
    </source>
</evidence>
<dbReference type="OrthoDB" id="9793111at2"/>
<dbReference type="NCBIfam" id="NF006803">
    <property type="entry name" value="PRK09311.1"/>
    <property type="match status" value="1"/>
</dbReference>
<dbReference type="GO" id="GO:0005829">
    <property type="term" value="C:cytosol"/>
    <property type="evidence" value="ECO:0007669"/>
    <property type="project" value="TreeGrafter"/>
</dbReference>
<comment type="caution">
    <text evidence="22">The sequence shown here is derived from an EMBL/GenBank/DDBJ whole genome shotgun (WGS) entry which is preliminary data.</text>
</comment>
<comment type="cofactor">
    <cofactor evidence="20">
        <name>Zn(2+)</name>
        <dbReference type="ChEBI" id="CHEBI:29105"/>
    </cofactor>
    <text evidence="20">Binds 1 zinc ion per subunit.</text>
</comment>
<feature type="binding site" evidence="20">
    <location>
        <position position="33"/>
    </location>
    <ligand>
        <name>Mg(2+)</name>
        <dbReference type="ChEBI" id="CHEBI:18420"/>
        <label>2</label>
    </ligand>
</feature>
<evidence type="ECO:0000256" key="20">
    <source>
        <dbReference type="HAMAP-Rule" id="MF_01283"/>
    </source>
</evidence>
<keyword evidence="12 20" id="KW-0862">Zinc</keyword>
<dbReference type="GO" id="GO:0008686">
    <property type="term" value="F:3,4-dihydroxy-2-butanone-4-phosphate synthase activity"/>
    <property type="evidence" value="ECO:0007669"/>
    <property type="project" value="UniProtKB-UniRule"/>
</dbReference>
<dbReference type="InterPro" id="IPR000422">
    <property type="entry name" value="DHBP_synthase_RibB"/>
</dbReference>
<dbReference type="Pfam" id="PF00925">
    <property type="entry name" value="GTP_cyclohydro2"/>
    <property type="match status" value="1"/>
</dbReference>
<evidence type="ECO:0000256" key="1">
    <source>
        <dbReference type="ARBA" id="ARBA00000141"/>
    </source>
</evidence>
<dbReference type="GO" id="GO:0003935">
    <property type="term" value="F:GTP cyclohydrolase II activity"/>
    <property type="evidence" value="ECO:0007669"/>
    <property type="project" value="UniProtKB-UniRule"/>
</dbReference>
<dbReference type="Gene3D" id="3.40.50.10990">
    <property type="entry name" value="GTP cyclohydrolase II"/>
    <property type="match status" value="1"/>
</dbReference>
<evidence type="ECO:0000313" key="22">
    <source>
        <dbReference type="EMBL" id="TCK60836.1"/>
    </source>
</evidence>
<evidence type="ECO:0000313" key="23">
    <source>
        <dbReference type="Proteomes" id="UP000294614"/>
    </source>
</evidence>
<evidence type="ECO:0000256" key="11">
    <source>
        <dbReference type="ARBA" id="ARBA00022801"/>
    </source>
</evidence>
<dbReference type="GO" id="GO:0005525">
    <property type="term" value="F:GTP binding"/>
    <property type="evidence" value="ECO:0007669"/>
    <property type="project" value="UniProtKB-KW"/>
</dbReference>
<evidence type="ECO:0000256" key="10">
    <source>
        <dbReference type="ARBA" id="ARBA00022741"/>
    </source>
</evidence>
<dbReference type="FunFam" id="3.40.50.10990:FF:000001">
    <property type="entry name" value="Riboflavin biosynthesis protein RibBA"/>
    <property type="match status" value="1"/>
</dbReference>
<evidence type="ECO:0000256" key="3">
    <source>
        <dbReference type="ARBA" id="ARBA00002284"/>
    </source>
</evidence>
<feature type="binding site" evidence="20">
    <location>
        <position position="281"/>
    </location>
    <ligand>
        <name>GTP</name>
        <dbReference type="ChEBI" id="CHEBI:37565"/>
    </ligand>
</feature>
<evidence type="ECO:0000256" key="14">
    <source>
        <dbReference type="ARBA" id="ARBA00023134"/>
    </source>
</evidence>
<accession>A0A4R1K8Y5</accession>
<feature type="binding site" evidence="20">
    <location>
        <position position="37"/>
    </location>
    <ligand>
        <name>D-ribulose 5-phosphate</name>
        <dbReference type="ChEBI" id="CHEBI:58121"/>
    </ligand>
</feature>
<proteinExistence type="inferred from homology"/>
<feature type="binding site" evidence="20">
    <location>
        <position position="360"/>
    </location>
    <ligand>
        <name>GTP</name>
        <dbReference type="ChEBI" id="CHEBI:37565"/>
    </ligand>
</feature>
<dbReference type="EC" id="4.1.99.12" evidence="20"/>
<dbReference type="PIRSF" id="PIRSF001259">
    <property type="entry name" value="RibA"/>
    <property type="match status" value="1"/>
</dbReference>
<feature type="domain" description="GTP cyclohydrolase II" evidence="21">
    <location>
        <begin position="218"/>
        <end position="380"/>
    </location>
</feature>
<evidence type="ECO:0000256" key="16">
    <source>
        <dbReference type="ARBA" id="ARBA00023239"/>
    </source>
</evidence>